<feature type="non-terminal residue" evidence="1">
    <location>
        <position position="1"/>
    </location>
</feature>
<organism evidence="1 2">
    <name type="scientific">Saguinus oedipus</name>
    <name type="common">Cotton-top tamarin</name>
    <name type="synonym">Oedipomidas oedipus</name>
    <dbReference type="NCBI Taxonomy" id="9490"/>
    <lineage>
        <taxon>Eukaryota</taxon>
        <taxon>Metazoa</taxon>
        <taxon>Chordata</taxon>
        <taxon>Craniata</taxon>
        <taxon>Vertebrata</taxon>
        <taxon>Euteleostomi</taxon>
        <taxon>Mammalia</taxon>
        <taxon>Eutheria</taxon>
        <taxon>Euarchontoglires</taxon>
        <taxon>Primates</taxon>
        <taxon>Haplorrhini</taxon>
        <taxon>Platyrrhini</taxon>
        <taxon>Cebidae</taxon>
        <taxon>Callitrichinae</taxon>
        <taxon>Saguinus</taxon>
    </lineage>
</organism>
<sequence>FDQQNTSLTCAHDLTQRSISNVFYPILCLGLTERLKIVKYKDQVIWCPAVL</sequence>
<name>A0ABQ9WA00_SAGOE</name>
<reference evidence="1 2" key="1">
    <citation type="submission" date="2023-05" db="EMBL/GenBank/DDBJ databases">
        <title>B98-5 Cell Line De Novo Hybrid Assembly: An Optical Mapping Approach.</title>
        <authorList>
            <person name="Kananen K."/>
            <person name="Auerbach J.A."/>
            <person name="Kautto E."/>
            <person name="Blachly J.S."/>
        </authorList>
    </citation>
    <scope>NUCLEOTIDE SEQUENCE [LARGE SCALE GENOMIC DNA]</scope>
    <source>
        <strain evidence="1">B95-8</strain>
        <tissue evidence="1">Cell line</tissue>
    </source>
</reference>
<feature type="non-terminal residue" evidence="1">
    <location>
        <position position="51"/>
    </location>
</feature>
<accession>A0ABQ9WA00</accession>
<gene>
    <name evidence="1" type="ORF">P7K49_005202</name>
</gene>
<proteinExistence type="predicted"/>
<dbReference type="EMBL" id="JASSZA010000002">
    <property type="protein sequence ID" value="KAK2118315.1"/>
    <property type="molecule type" value="Genomic_DNA"/>
</dbReference>
<protein>
    <submittedName>
        <fullName evidence="1">Uncharacterized protein</fullName>
    </submittedName>
</protein>
<dbReference type="Proteomes" id="UP001266305">
    <property type="component" value="Unassembled WGS sequence"/>
</dbReference>
<evidence type="ECO:0000313" key="1">
    <source>
        <dbReference type="EMBL" id="KAK2118315.1"/>
    </source>
</evidence>
<keyword evidence="2" id="KW-1185">Reference proteome</keyword>
<comment type="caution">
    <text evidence="1">The sequence shown here is derived from an EMBL/GenBank/DDBJ whole genome shotgun (WGS) entry which is preliminary data.</text>
</comment>
<evidence type="ECO:0000313" key="2">
    <source>
        <dbReference type="Proteomes" id="UP001266305"/>
    </source>
</evidence>